<accession>A0ABW3UDF6</accession>
<keyword evidence="1" id="KW-0812">Transmembrane</keyword>
<evidence type="ECO:0000256" key="1">
    <source>
        <dbReference type="SAM" id="Phobius"/>
    </source>
</evidence>
<protein>
    <submittedName>
        <fullName evidence="2">Uncharacterized protein</fullName>
    </submittedName>
</protein>
<comment type="caution">
    <text evidence="2">The sequence shown here is derived from an EMBL/GenBank/DDBJ whole genome shotgun (WGS) entry which is preliminary data.</text>
</comment>
<feature type="transmembrane region" description="Helical" evidence="1">
    <location>
        <begin position="34"/>
        <end position="55"/>
    </location>
</feature>
<dbReference type="EMBL" id="JBHTLU010000007">
    <property type="protein sequence ID" value="MFD1218952.1"/>
    <property type="molecule type" value="Genomic_DNA"/>
</dbReference>
<feature type="transmembrane region" description="Helical" evidence="1">
    <location>
        <begin position="6"/>
        <end position="27"/>
    </location>
</feature>
<feature type="transmembrane region" description="Helical" evidence="1">
    <location>
        <begin position="67"/>
        <end position="87"/>
    </location>
</feature>
<keyword evidence="3" id="KW-1185">Reference proteome</keyword>
<keyword evidence="1" id="KW-1133">Transmembrane helix</keyword>
<name>A0ABW3UDF6_9BACL</name>
<evidence type="ECO:0000313" key="3">
    <source>
        <dbReference type="Proteomes" id="UP001597180"/>
    </source>
</evidence>
<organism evidence="2 3">
    <name type="scientific">Paenibacillus vulneris</name>
    <dbReference type="NCBI Taxonomy" id="1133364"/>
    <lineage>
        <taxon>Bacteria</taxon>
        <taxon>Bacillati</taxon>
        <taxon>Bacillota</taxon>
        <taxon>Bacilli</taxon>
        <taxon>Bacillales</taxon>
        <taxon>Paenibacillaceae</taxon>
        <taxon>Paenibacillus</taxon>
    </lineage>
</organism>
<dbReference type="Proteomes" id="UP001597180">
    <property type="component" value="Unassembled WGS sequence"/>
</dbReference>
<keyword evidence="1" id="KW-0472">Membrane</keyword>
<evidence type="ECO:0000313" key="2">
    <source>
        <dbReference type="EMBL" id="MFD1218952.1"/>
    </source>
</evidence>
<gene>
    <name evidence="2" type="ORF">ACFQ4B_02365</name>
</gene>
<dbReference type="RefSeq" id="WP_079908533.1">
    <property type="nucleotide sequence ID" value="NZ_BAABJG010000027.1"/>
</dbReference>
<reference evidence="3" key="1">
    <citation type="journal article" date="2019" name="Int. J. Syst. Evol. Microbiol.">
        <title>The Global Catalogue of Microorganisms (GCM) 10K type strain sequencing project: providing services to taxonomists for standard genome sequencing and annotation.</title>
        <authorList>
            <consortium name="The Broad Institute Genomics Platform"/>
            <consortium name="The Broad Institute Genome Sequencing Center for Infectious Disease"/>
            <person name="Wu L."/>
            <person name="Ma J."/>
        </authorList>
    </citation>
    <scope>NUCLEOTIDE SEQUENCE [LARGE SCALE GENOMIC DNA]</scope>
    <source>
        <strain evidence="3">CCUG 53270</strain>
    </source>
</reference>
<proteinExistence type="predicted"/>
<sequence length="99" mass="11248">MSYDNIYWLIISAAFVFPLLIGILIMLKTKRMLVSFLISLAVNLAITVPSCMWWSSLFEGFSRMFGLFGFGVAFVNTEVLVLFALFIMRKKAPNPETVQ</sequence>